<proteinExistence type="predicted"/>
<feature type="compositionally biased region" description="Basic and acidic residues" evidence="1">
    <location>
        <begin position="221"/>
        <end position="231"/>
    </location>
</feature>
<dbReference type="AlphaFoldDB" id="A0AAD4I2N9"/>
<sequence>MASSLAKDPESRLRIPHPFHLDADMARQSSRQRAAESSKGSAHPPLSSPTSQPASPDTPISSYIPSGFHEDVVLPMGKYYPSNWEKRHGKGPINRPQASQPAAAFRSDSQVPKYYGDQAHSRPGSDVKRRLQQYQRDMVAQAAMAANALIASSGSARSAAAASSLGGTPLPKAQLAANFLKTHKPLSPRLRPLGSPGGPVTPMSLEADCYLSVSSPAAGKDAELPTYEHWDPPQPGKGKQRRADSCASPVELSVASV</sequence>
<evidence type="ECO:0000313" key="2">
    <source>
        <dbReference type="EMBL" id="KAG7291495.1"/>
    </source>
</evidence>
<gene>
    <name evidence="2" type="ORF">NEMBOFW57_001514</name>
</gene>
<feature type="region of interest" description="Disordered" evidence="1">
    <location>
        <begin position="1"/>
        <end position="66"/>
    </location>
</feature>
<reference evidence="2" key="1">
    <citation type="submission" date="2023-02" db="EMBL/GenBank/DDBJ databases">
        <authorList>
            <person name="Palmer J.M."/>
        </authorList>
    </citation>
    <scope>NUCLEOTIDE SEQUENCE</scope>
    <source>
        <strain evidence="2">FW57</strain>
    </source>
</reference>
<feature type="compositionally biased region" description="Low complexity" evidence="1">
    <location>
        <begin position="26"/>
        <end position="38"/>
    </location>
</feature>
<evidence type="ECO:0000256" key="1">
    <source>
        <dbReference type="SAM" id="MobiDB-lite"/>
    </source>
</evidence>
<accession>A0AAD4I2N9</accession>
<organism evidence="2 3">
    <name type="scientific">Staphylotrichum longicolle</name>
    <dbReference type="NCBI Taxonomy" id="669026"/>
    <lineage>
        <taxon>Eukaryota</taxon>
        <taxon>Fungi</taxon>
        <taxon>Dikarya</taxon>
        <taxon>Ascomycota</taxon>
        <taxon>Pezizomycotina</taxon>
        <taxon>Sordariomycetes</taxon>
        <taxon>Sordariomycetidae</taxon>
        <taxon>Sordariales</taxon>
        <taxon>Chaetomiaceae</taxon>
        <taxon>Staphylotrichum</taxon>
    </lineage>
</organism>
<feature type="compositionally biased region" description="Polar residues" evidence="1">
    <location>
        <begin position="48"/>
        <end position="64"/>
    </location>
</feature>
<feature type="region of interest" description="Disordered" evidence="1">
    <location>
        <begin position="221"/>
        <end position="257"/>
    </location>
</feature>
<evidence type="ECO:0000313" key="3">
    <source>
        <dbReference type="Proteomes" id="UP001197093"/>
    </source>
</evidence>
<feature type="region of interest" description="Disordered" evidence="1">
    <location>
        <begin position="85"/>
        <end position="107"/>
    </location>
</feature>
<dbReference type="Proteomes" id="UP001197093">
    <property type="component" value="Unassembled WGS sequence"/>
</dbReference>
<feature type="compositionally biased region" description="Basic and acidic residues" evidence="1">
    <location>
        <begin position="7"/>
        <end position="25"/>
    </location>
</feature>
<protein>
    <submittedName>
        <fullName evidence="2">Uncharacterized protein</fullName>
    </submittedName>
</protein>
<dbReference type="EMBL" id="JAHCVI010000001">
    <property type="protein sequence ID" value="KAG7291495.1"/>
    <property type="molecule type" value="Genomic_DNA"/>
</dbReference>
<comment type="caution">
    <text evidence="2">The sequence shown here is derived from an EMBL/GenBank/DDBJ whole genome shotgun (WGS) entry which is preliminary data.</text>
</comment>
<keyword evidence="3" id="KW-1185">Reference proteome</keyword>
<name>A0AAD4I2N9_9PEZI</name>